<dbReference type="Proteomes" id="UP001165080">
    <property type="component" value="Unassembled WGS sequence"/>
</dbReference>
<name>A0A9W6C392_9CHLO</name>
<keyword evidence="2" id="KW-0472">Membrane</keyword>
<dbReference type="Pfam" id="PF00535">
    <property type="entry name" value="Glycos_transf_2"/>
    <property type="match status" value="1"/>
</dbReference>
<feature type="transmembrane region" description="Helical" evidence="2">
    <location>
        <begin position="492"/>
        <end position="509"/>
    </location>
</feature>
<organism evidence="4 5">
    <name type="scientific">Pleodorina starrii</name>
    <dbReference type="NCBI Taxonomy" id="330485"/>
    <lineage>
        <taxon>Eukaryota</taxon>
        <taxon>Viridiplantae</taxon>
        <taxon>Chlorophyta</taxon>
        <taxon>core chlorophytes</taxon>
        <taxon>Chlorophyceae</taxon>
        <taxon>CS clade</taxon>
        <taxon>Chlamydomonadales</taxon>
        <taxon>Volvocaceae</taxon>
        <taxon>Pleodorina</taxon>
    </lineage>
</organism>
<accession>A0A9W6C392</accession>
<feature type="compositionally biased region" description="Low complexity" evidence="1">
    <location>
        <begin position="746"/>
        <end position="759"/>
    </location>
</feature>
<keyword evidence="5" id="KW-1185">Reference proteome</keyword>
<sequence>MKTPPAPGDPERMLMPAPVRVVGVVPCHNEEAAIGKVVTDLRATVPGIEVHVYDNCSTDDTAGAARRAGAHVRREEEKGKGNVVRRAFADLDADVYLLIDGDDTYDVAQAPAMIEKLLSGPYDHVLGVRRQVSGTAYRSGHELGNRFFNTLVTFAFQRKVSDMLSGYRVFSRRFVKSFPALSKEFEIETELTVHAVNARVPQAEVAVGFRDRAAGSESKLRTYHDGFRILGIFGQLLFHERPFLVTGIASLALFLLGLVLGVPVVVEYASTGLVPRFPTAFLAAALMILSGVFLLMGVLLHGQAKIRRETSRLFYLQQPAPVWSGGNATGPCPPPGLGMLLVLQFALFGLLVVGQAVPDRPIVANLLVAVEDGTYGPNAMIDRMGGVADTFTECVVVGTGLGASPEESAFDRAVRMPRIGNCAGGAGDLQAIAEGAVIQDSNYYKYWAGYTVITRPVLALMGLEGLRIVAGTLMLLAVFGAFLAVRARTTTAVALGLVLPFLVGTNMLSTPSTSLSQAISIAFIFLSVLLTAVGAGRSIRLGGYGAVLGAALFCYVDLLTTPAVPWAMSAFVLGAVVWFRTDRLRDAFVGVLVGGAVWPAAFGITWVSRWVIGAVFLGFSETFDTVRANVGFRTGGEHEAVSEAAGAGTLSNAIYWWRVLPTAELVLIGCLVTVAVGLVLALRRAGLTRWAVAVVLALPAFAVPFWYEALGNHSQIHALFTYRGIPTALAIGTAACLTAATRPAPTLAPAPGSTTSAAPVETMTAEPY</sequence>
<feature type="transmembrane region" description="Helical" evidence="2">
    <location>
        <begin position="243"/>
        <end position="266"/>
    </location>
</feature>
<dbReference type="InterPro" id="IPR001173">
    <property type="entry name" value="Glyco_trans_2-like"/>
</dbReference>
<feature type="region of interest" description="Disordered" evidence="1">
    <location>
        <begin position="746"/>
        <end position="768"/>
    </location>
</feature>
<dbReference type="Gene3D" id="3.90.550.10">
    <property type="entry name" value="Spore Coat Polysaccharide Biosynthesis Protein SpsA, Chain A"/>
    <property type="match status" value="1"/>
</dbReference>
<evidence type="ECO:0000313" key="4">
    <source>
        <dbReference type="EMBL" id="GLC62630.1"/>
    </source>
</evidence>
<keyword evidence="2" id="KW-1133">Transmembrane helix</keyword>
<feature type="domain" description="Glycosyltransferase 2-like" evidence="3">
    <location>
        <begin position="24"/>
        <end position="176"/>
    </location>
</feature>
<comment type="caution">
    <text evidence="4">The sequence shown here is derived from an EMBL/GenBank/DDBJ whole genome shotgun (WGS) entry which is preliminary data.</text>
</comment>
<feature type="transmembrane region" description="Helical" evidence="2">
    <location>
        <begin position="564"/>
        <end position="581"/>
    </location>
</feature>
<feature type="transmembrane region" description="Helical" evidence="2">
    <location>
        <begin position="541"/>
        <end position="558"/>
    </location>
</feature>
<evidence type="ECO:0000259" key="3">
    <source>
        <dbReference type="Pfam" id="PF00535"/>
    </source>
</evidence>
<keyword evidence="2" id="KW-0812">Transmembrane</keyword>
<dbReference type="InterPro" id="IPR050256">
    <property type="entry name" value="Glycosyltransferase_2"/>
</dbReference>
<feature type="transmembrane region" description="Helical" evidence="2">
    <location>
        <begin position="515"/>
        <end position="534"/>
    </location>
</feature>
<evidence type="ECO:0000313" key="5">
    <source>
        <dbReference type="Proteomes" id="UP001165080"/>
    </source>
</evidence>
<feature type="transmembrane region" description="Helical" evidence="2">
    <location>
        <begin position="465"/>
        <end position="485"/>
    </location>
</feature>
<dbReference type="SUPFAM" id="SSF53448">
    <property type="entry name" value="Nucleotide-diphospho-sugar transferases"/>
    <property type="match status" value="1"/>
</dbReference>
<feature type="transmembrane region" description="Helical" evidence="2">
    <location>
        <begin position="337"/>
        <end position="357"/>
    </location>
</feature>
<reference evidence="4 5" key="1">
    <citation type="journal article" date="2023" name="Commun. Biol.">
        <title>Reorganization of the ancestral sex-determining regions during the evolution of trioecy in Pleodorina starrii.</title>
        <authorList>
            <person name="Takahashi K."/>
            <person name="Suzuki S."/>
            <person name="Kawai-Toyooka H."/>
            <person name="Yamamoto K."/>
            <person name="Hamaji T."/>
            <person name="Ootsuki R."/>
            <person name="Yamaguchi H."/>
            <person name="Kawachi M."/>
            <person name="Higashiyama T."/>
            <person name="Nozaki H."/>
        </authorList>
    </citation>
    <scope>NUCLEOTIDE SEQUENCE [LARGE SCALE GENOMIC DNA]</scope>
    <source>
        <strain evidence="4 5">NIES-4479</strain>
    </source>
</reference>
<dbReference type="EMBL" id="BRXU01000067">
    <property type="protein sequence ID" value="GLC62630.1"/>
    <property type="molecule type" value="Genomic_DNA"/>
</dbReference>
<feature type="transmembrane region" description="Helical" evidence="2">
    <location>
        <begin position="690"/>
        <end position="707"/>
    </location>
</feature>
<evidence type="ECO:0000256" key="1">
    <source>
        <dbReference type="SAM" id="MobiDB-lite"/>
    </source>
</evidence>
<feature type="transmembrane region" description="Helical" evidence="2">
    <location>
        <begin position="278"/>
        <end position="300"/>
    </location>
</feature>
<gene>
    <name evidence="4" type="primary">PLESTB003764</name>
    <name evidence="4" type="ORF">PLESTB_001921100</name>
</gene>
<dbReference type="InterPro" id="IPR029044">
    <property type="entry name" value="Nucleotide-diphossugar_trans"/>
</dbReference>
<dbReference type="CDD" id="cd04179">
    <property type="entry name" value="DPM_DPG-synthase_like"/>
    <property type="match status" value="1"/>
</dbReference>
<evidence type="ECO:0000256" key="2">
    <source>
        <dbReference type="SAM" id="Phobius"/>
    </source>
</evidence>
<feature type="transmembrane region" description="Helical" evidence="2">
    <location>
        <begin position="588"/>
        <end position="612"/>
    </location>
</feature>
<dbReference type="AlphaFoldDB" id="A0A9W6C392"/>
<proteinExistence type="predicted"/>
<dbReference type="PANTHER" id="PTHR48090">
    <property type="entry name" value="UNDECAPRENYL-PHOSPHATE 4-DEOXY-4-FORMAMIDO-L-ARABINOSE TRANSFERASE-RELATED"/>
    <property type="match status" value="1"/>
</dbReference>
<protein>
    <recommendedName>
        <fullName evidence="3">Glycosyltransferase 2-like domain-containing protein</fullName>
    </recommendedName>
</protein>
<feature type="transmembrane region" description="Helical" evidence="2">
    <location>
        <begin position="665"/>
        <end position="683"/>
    </location>
</feature>
<dbReference type="PANTHER" id="PTHR48090:SF7">
    <property type="entry name" value="RFBJ PROTEIN"/>
    <property type="match status" value="1"/>
</dbReference>